<dbReference type="InterPro" id="IPR029058">
    <property type="entry name" value="AB_hydrolase_fold"/>
</dbReference>
<dbReference type="EMBL" id="WNXQ01000013">
    <property type="protein sequence ID" value="MWB79628.1"/>
    <property type="molecule type" value="Genomic_DNA"/>
</dbReference>
<dbReference type="EC" id="3.1.1.24" evidence="2"/>
<dbReference type="PRINTS" id="PR00111">
    <property type="entry name" value="ABHYDROLASE"/>
</dbReference>
<keyword evidence="2" id="KW-0378">Hydrolase</keyword>
<feature type="domain" description="AB hydrolase-1" evidence="1">
    <location>
        <begin position="25"/>
        <end position="250"/>
    </location>
</feature>
<dbReference type="InterPro" id="IPR050471">
    <property type="entry name" value="AB_hydrolase"/>
</dbReference>
<dbReference type="PANTHER" id="PTHR43433:SF5">
    <property type="entry name" value="AB HYDROLASE-1 DOMAIN-CONTAINING PROTEIN"/>
    <property type="match status" value="1"/>
</dbReference>
<proteinExistence type="predicted"/>
<accession>A0A844WE95</accession>
<evidence type="ECO:0000313" key="3">
    <source>
        <dbReference type="Proteomes" id="UP000443843"/>
    </source>
</evidence>
<dbReference type="Pfam" id="PF12697">
    <property type="entry name" value="Abhydrolase_6"/>
    <property type="match status" value="1"/>
</dbReference>
<dbReference type="InterPro" id="IPR000073">
    <property type="entry name" value="AB_hydrolase_1"/>
</dbReference>
<dbReference type="Gene3D" id="3.40.50.1820">
    <property type="entry name" value="alpha/beta hydrolase"/>
    <property type="match status" value="1"/>
</dbReference>
<dbReference type="RefSeq" id="WP_160383756.1">
    <property type="nucleotide sequence ID" value="NZ_WNXQ01000013.1"/>
</dbReference>
<protein>
    <submittedName>
        <fullName evidence="2">3-oxoadipate enol-lactonase</fullName>
        <ecNumber evidence="2">3.1.1.24</ecNumber>
    </submittedName>
</protein>
<dbReference type="GO" id="GO:0042952">
    <property type="term" value="P:beta-ketoadipate pathway"/>
    <property type="evidence" value="ECO:0007669"/>
    <property type="project" value="InterPro"/>
</dbReference>
<evidence type="ECO:0000259" key="1">
    <source>
        <dbReference type="Pfam" id="PF12697"/>
    </source>
</evidence>
<keyword evidence="3" id="KW-1185">Reference proteome</keyword>
<dbReference type="InterPro" id="IPR026968">
    <property type="entry name" value="PcaD/CatD"/>
</dbReference>
<organism evidence="2 3">
    <name type="scientific">Pseudooceanicola pacificus</name>
    <dbReference type="NCBI Taxonomy" id="2676438"/>
    <lineage>
        <taxon>Bacteria</taxon>
        <taxon>Pseudomonadati</taxon>
        <taxon>Pseudomonadota</taxon>
        <taxon>Alphaproteobacteria</taxon>
        <taxon>Rhodobacterales</taxon>
        <taxon>Paracoccaceae</taxon>
        <taxon>Pseudooceanicola</taxon>
    </lineage>
</organism>
<sequence length="262" mass="28196">MLVADLGDVKLHYTDEGDPSGPPIVFSNSLGTDLRLWDKIVPALPAGLRIIRYDKRGHGLSSCPPAPYSMGALVNDVERLMDHLGVRDALFVGLSIGGMIAQGLSVKRPDLVRAVVISNSGAKIGTKEMWDERIAAVKAGGIESLADAVMTRWFAPAFHRTDEFTAWRNMLTRTPDEGYAGCSAAISGTDFYTPTASLRIPALGIAGSEDGSTPPDLVRETIDLIPGSRFALIRKAGHLPCVEQPEEYARILNDFIKGTGHV</sequence>
<dbReference type="NCBIfam" id="TIGR02427">
    <property type="entry name" value="protocat_pcaD"/>
    <property type="match status" value="1"/>
</dbReference>
<evidence type="ECO:0000313" key="2">
    <source>
        <dbReference type="EMBL" id="MWB79628.1"/>
    </source>
</evidence>
<reference evidence="2 3" key="1">
    <citation type="submission" date="2019-11" db="EMBL/GenBank/DDBJ databases">
        <title>Pseudooceanicola pacifica sp. nov., isolated from deep-sea sediment of the Pacific Ocean.</title>
        <authorList>
            <person name="Lyu L."/>
        </authorList>
    </citation>
    <scope>NUCLEOTIDE SEQUENCE [LARGE SCALE GENOMIC DNA]</scope>
    <source>
        <strain evidence="2 3">216_PA32_1</strain>
    </source>
</reference>
<name>A0A844WE95_9RHOB</name>
<dbReference type="GO" id="GO:0047570">
    <property type="term" value="F:3-oxoadipate enol-lactonase activity"/>
    <property type="evidence" value="ECO:0007669"/>
    <property type="project" value="UniProtKB-EC"/>
</dbReference>
<dbReference type="SUPFAM" id="SSF53474">
    <property type="entry name" value="alpha/beta-Hydrolases"/>
    <property type="match status" value="1"/>
</dbReference>
<dbReference type="PANTHER" id="PTHR43433">
    <property type="entry name" value="HYDROLASE, ALPHA/BETA FOLD FAMILY PROTEIN"/>
    <property type="match status" value="1"/>
</dbReference>
<gene>
    <name evidence="2" type="primary">pcaD</name>
    <name evidence="2" type="ORF">GLS40_16460</name>
</gene>
<dbReference type="AlphaFoldDB" id="A0A844WE95"/>
<comment type="caution">
    <text evidence="2">The sequence shown here is derived from an EMBL/GenBank/DDBJ whole genome shotgun (WGS) entry which is preliminary data.</text>
</comment>
<dbReference type="Proteomes" id="UP000443843">
    <property type="component" value="Unassembled WGS sequence"/>
</dbReference>